<gene>
    <name evidence="1" type="ORF">CIT40_22525</name>
</gene>
<dbReference type="OrthoDB" id="8238862at2"/>
<dbReference type="AlphaFoldDB" id="A0A2U8PXH0"/>
<accession>A0A2U8PXH0</accession>
<keyword evidence="2" id="KW-1185">Reference proteome</keyword>
<reference evidence="1 2" key="1">
    <citation type="journal article" date="2017" name="Syst. Appl. Microbiol.">
        <title>Soybeans inoculated with root zone soils of Canadian native legumes harbour diverse and novel Bradyrhizobium spp. that possess agricultural potential.</title>
        <authorList>
            <person name="Bromfield E.S.P."/>
            <person name="Cloutier S."/>
            <person name="Tambong J.T."/>
            <person name="Tran Thi T.V."/>
        </authorList>
    </citation>
    <scope>NUCLEOTIDE SEQUENCE [LARGE SCALE GENOMIC DNA]</scope>
    <source>
        <strain evidence="1 2">39S1MB</strain>
    </source>
</reference>
<name>A0A2U8PXH0_9BRAD</name>
<dbReference type="EMBL" id="CP029426">
    <property type="protein sequence ID" value="AWM02533.1"/>
    <property type="molecule type" value="Genomic_DNA"/>
</dbReference>
<sequence>MSLRLLLSLVIVAIGLLLSLDAFAGDYTVSYAFDGTTRADVARGVMGASNEEGIAKDCQYERRCTIALAKSDLTISFSVKRSAYHDVVVFADGGRSRSADCCYFSGGDRRAEKRLAEPLLRLWIYEGQARKRNEYVENIPLGLLYLQFSDLK</sequence>
<evidence type="ECO:0000313" key="2">
    <source>
        <dbReference type="Proteomes" id="UP000215884"/>
    </source>
</evidence>
<reference evidence="1 2" key="2">
    <citation type="journal article" date="2019" name="Int. J. Syst. Evol. Microbiol.">
        <title>Description and complete genome sequence of Bradyrhizobium amphicarpaeae sp. nov., harbouring photosystem and nitrogen-fixation genes.</title>
        <authorList>
            <person name="Bromfield E.S.P."/>
            <person name="Cloutier S."/>
            <person name="Nguyen H.D.T."/>
        </authorList>
    </citation>
    <scope>NUCLEOTIDE SEQUENCE [LARGE SCALE GENOMIC DNA]</scope>
    <source>
        <strain evidence="1 2">39S1MB</strain>
    </source>
</reference>
<dbReference type="KEGG" id="brq:CIT40_22525"/>
<proteinExistence type="predicted"/>
<organism evidence="1 2">
    <name type="scientific">Bradyrhizobium amphicarpaeae</name>
    <dbReference type="NCBI Taxonomy" id="1404768"/>
    <lineage>
        <taxon>Bacteria</taxon>
        <taxon>Pseudomonadati</taxon>
        <taxon>Pseudomonadota</taxon>
        <taxon>Alphaproteobacteria</taxon>
        <taxon>Hyphomicrobiales</taxon>
        <taxon>Nitrobacteraceae</taxon>
        <taxon>Bradyrhizobium</taxon>
    </lineage>
</organism>
<protein>
    <submittedName>
        <fullName evidence="1">Uncharacterized protein</fullName>
    </submittedName>
</protein>
<dbReference type="Proteomes" id="UP000215884">
    <property type="component" value="Chromosome"/>
</dbReference>
<dbReference type="RefSeq" id="WP_094891358.1">
    <property type="nucleotide sequence ID" value="NZ_CP029426.2"/>
</dbReference>
<evidence type="ECO:0000313" key="1">
    <source>
        <dbReference type="EMBL" id="AWM02533.1"/>
    </source>
</evidence>